<reference evidence="8" key="1">
    <citation type="submission" date="2012-09" db="EMBL/GenBank/DDBJ databases">
        <title>Metagenomic Characterization of a Microbial Community in Wastewater Detects High Levels of Antibiotic Resistance.</title>
        <authorList>
            <person name="Abrams M."/>
            <person name="Caldwell A."/>
            <person name="Vandaei E."/>
            <person name="Lee W."/>
            <person name="Perrott J."/>
            <person name="Khan S.Y."/>
            <person name="Ta J."/>
            <person name="Romero D."/>
            <person name="Nguyen V."/>
            <person name="Pourmand N."/>
            <person name="Ouverney C.C."/>
        </authorList>
    </citation>
    <scope>NUCLEOTIDE SEQUENCE</scope>
</reference>
<dbReference type="GO" id="GO:0005886">
    <property type="term" value="C:plasma membrane"/>
    <property type="evidence" value="ECO:0007669"/>
    <property type="project" value="UniProtKB-SubCell"/>
</dbReference>
<dbReference type="EMBL" id="JX649891">
    <property type="protein sequence ID" value="AGC72059.1"/>
    <property type="molecule type" value="Genomic_DNA"/>
</dbReference>
<dbReference type="InterPro" id="IPR035681">
    <property type="entry name" value="ComA-like_MBL"/>
</dbReference>
<organism evidence="8">
    <name type="scientific">uncultured bacterium A1Q1_fos_291</name>
    <dbReference type="NCBI Taxonomy" id="1256570"/>
    <lineage>
        <taxon>Bacteria</taxon>
        <taxon>environmental samples</taxon>
    </lineage>
</organism>
<dbReference type="SMART" id="SM00849">
    <property type="entry name" value="Lactamase_B"/>
    <property type="match status" value="1"/>
</dbReference>
<dbReference type="CDD" id="cd07731">
    <property type="entry name" value="ComA-like_MBL-fold"/>
    <property type="match status" value="1"/>
</dbReference>
<dbReference type="Pfam" id="PF13567">
    <property type="entry name" value="DUF4131"/>
    <property type="match status" value="1"/>
</dbReference>
<evidence type="ECO:0000256" key="3">
    <source>
        <dbReference type="ARBA" id="ARBA00022692"/>
    </source>
</evidence>
<dbReference type="Pfam" id="PF00753">
    <property type="entry name" value="Lactamase_B"/>
    <property type="match status" value="1"/>
</dbReference>
<feature type="transmembrane region" description="Helical" evidence="6">
    <location>
        <begin position="467"/>
        <end position="491"/>
    </location>
</feature>
<proteinExistence type="predicted"/>
<keyword evidence="3 6" id="KW-0812">Transmembrane</keyword>
<dbReference type="PANTHER" id="PTHR30619:SF1">
    <property type="entry name" value="RECOMBINATION PROTEIN 2"/>
    <property type="match status" value="1"/>
</dbReference>
<feature type="transmembrane region" description="Helical" evidence="6">
    <location>
        <begin position="346"/>
        <end position="364"/>
    </location>
</feature>
<dbReference type="SUPFAM" id="SSF56281">
    <property type="entry name" value="Metallo-hydrolase/oxidoreductase"/>
    <property type="match status" value="1"/>
</dbReference>
<feature type="transmembrane region" description="Helical" evidence="6">
    <location>
        <begin position="295"/>
        <end position="313"/>
    </location>
</feature>
<sequence>MQNPEPSIISGCVLTGFWKIPAIPRSLTCGAMLVVGVWLAEFCTFLKLHMPAAVVICLAFLSLFIAATLRRLRWARLETGALLAAMIVVGALLWTIRSRVDEGQDIALLAASAEFRDVPALRIIGDVANIPALTVPKDVSSMTSQSELPRTLLLLRTRSVVQGEDTIRSRGLLRVLIDGDATGRLCWGDRIQLTGQIDLPEQAKNPGEFDFAGHMRRQGISGMAFARHPAAAHVIRPAGGWNPKRWFNAFRQQTVLILRDNLTSENRATAEALLLGNRGHLRPDVERDFITSGTMHLLAISGLHVGILFVFLVRIQNLLLVSRPRSLLLAGLTVVFYAMLTDLRPSVMRATCFILLYILGQTLYRDIRMGSLIGVTIMLLVLLNPSVVFDIGAWLSFLAVSALGWVSEHESPPEDRAAPPDAVTWEDQFRDVLGRLWDAAKLNYRRMVAITVLSAPLVATQFHVVSLLGMVINILLIPATSVTLISGYIAVFSGLLVPPAASITAVPFNCLLSALQICVSLAGDVRVGFVMIPDLPVWFLPVYYGLLALSVVARHTALRMCFRISLLVYAVTVFHTICRAPEHDGLTCSVLSVGHGNAVVVQTPDNRVLLFDAGAMHRGERTADTVCRFLWNRGYRMIDAIVVSHPDLDHYNAVASLLERVPVGHVLLTDEFVRTDSPAVQKVLDAILSLDVPVSILSSGDSVACEHLQISFLKADKGPTSELSDNEASVTAILEYRNRRVCLPGDLEGRGQLELLPNLPACEVLMSPHHGSPKSNLPALAEAVHPAYVIVSARNDQNRDYLTRVFSSASVLHTSSDGCVTVHVSAAGTLNIDRFRRAPVERGSSP</sequence>
<feature type="domain" description="Metallo-beta-lactamase" evidence="7">
    <location>
        <begin position="595"/>
        <end position="788"/>
    </location>
</feature>
<name>L7VWT5_9BACT</name>
<evidence type="ECO:0000256" key="6">
    <source>
        <dbReference type="SAM" id="Phobius"/>
    </source>
</evidence>
<evidence type="ECO:0000256" key="5">
    <source>
        <dbReference type="ARBA" id="ARBA00023136"/>
    </source>
</evidence>
<keyword evidence="2" id="KW-1003">Cell membrane</keyword>
<feature type="transmembrane region" description="Helical" evidence="6">
    <location>
        <begin position="79"/>
        <end position="96"/>
    </location>
</feature>
<dbReference type="Pfam" id="PF03772">
    <property type="entry name" value="Competence"/>
    <property type="match status" value="1"/>
</dbReference>
<dbReference type="InterPro" id="IPR001279">
    <property type="entry name" value="Metallo-B-lactamas"/>
</dbReference>
<dbReference type="InterPro" id="IPR004477">
    <property type="entry name" value="ComEC_N"/>
</dbReference>
<dbReference type="InterPro" id="IPR052159">
    <property type="entry name" value="Competence_DNA_uptake"/>
</dbReference>
<feature type="transmembrane region" description="Helical" evidence="6">
    <location>
        <begin position="325"/>
        <end position="340"/>
    </location>
</feature>
<evidence type="ECO:0000256" key="2">
    <source>
        <dbReference type="ARBA" id="ARBA00022475"/>
    </source>
</evidence>
<feature type="transmembrane region" description="Helical" evidence="6">
    <location>
        <begin position="535"/>
        <end position="553"/>
    </location>
</feature>
<comment type="subcellular location">
    <subcellularLocation>
        <location evidence="1">Cell membrane</location>
        <topology evidence="1">Multi-pass membrane protein</topology>
    </subcellularLocation>
</comment>
<evidence type="ECO:0000256" key="1">
    <source>
        <dbReference type="ARBA" id="ARBA00004651"/>
    </source>
</evidence>
<dbReference type="InterPro" id="IPR025405">
    <property type="entry name" value="DUF4131"/>
</dbReference>
<dbReference type="InterPro" id="IPR036866">
    <property type="entry name" value="RibonucZ/Hydroxyglut_hydro"/>
</dbReference>
<feature type="transmembrane region" description="Helical" evidence="6">
    <location>
        <begin position="376"/>
        <end position="406"/>
    </location>
</feature>
<feature type="transmembrane region" description="Helical" evidence="6">
    <location>
        <begin position="503"/>
        <end position="523"/>
    </location>
</feature>
<dbReference type="PANTHER" id="PTHR30619">
    <property type="entry name" value="DNA INTERNALIZATION/COMPETENCE PROTEIN COMEC/REC2"/>
    <property type="match status" value="1"/>
</dbReference>
<dbReference type="AlphaFoldDB" id="L7VWT5"/>
<evidence type="ECO:0000259" key="7">
    <source>
        <dbReference type="SMART" id="SM00849"/>
    </source>
</evidence>
<evidence type="ECO:0000256" key="4">
    <source>
        <dbReference type="ARBA" id="ARBA00022989"/>
    </source>
</evidence>
<protein>
    <submittedName>
        <fullName evidence="8">Putative competence protein ComEC/Rec2</fullName>
    </submittedName>
</protein>
<dbReference type="Gene3D" id="3.60.15.10">
    <property type="entry name" value="Ribonuclease Z/Hydroxyacylglutathione hydrolase-like"/>
    <property type="match status" value="1"/>
</dbReference>
<dbReference type="NCBIfam" id="TIGR00360">
    <property type="entry name" value="ComEC_N-term"/>
    <property type="match status" value="1"/>
</dbReference>
<keyword evidence="5 6" id="KW-0472">Membrane</keyword>
<feature type="transmembrane region" description="Helical" evidence="6">
    <location>
        <begin position="48"/>
        <end position="67"/>
    </location>
</feature>
<keyword evidence="4 6" id="KW-1133">Transmembrane helix</keyword>
<evidence type="ECO:0000313" key="8">
    <source>
        <dbReference type="EMBL" id="AGC72059.1"/>
    </source>
</evidence>
<accession>L7VWT5</accession>